<evidence type="ECO:0000313" key="2">
    <source>
        <dbReference type="Proteomes" id="UP000017836"/>
    </source>
</evidence>
<proteinExistence type="predicted"/>
<name>W1PDC6_AMBTC</name>
<dbReference type="EMBL" id="KI393980">
    <property type="protein sequence ID" value="ERN05626.1"/>
    <property type="molecule type" value="Genomic_DNA"/>
</dbReference>
<dbReference type="Proteomes" id="UP000017836">
    <property type="component" value="Unassembled WGS sequence"/>
</dbReference>
<dbReference type="Gramene" id="ERN05626">
    <property type="protein sequence ID" value="ERN05626"/>
    <property type="gene ID" value="AMTR_s00006p00071820"/>
</dbReference>
<keyword evidence="2" id="KW-1185">Reference proteome</keyword>
<gene>
    <name evidence="1" type="ORF">AMTR_s00006p00071820</name>
</gene>
<sequence>MDATGGGVEILRTSTLAHITGGGGGDVPATDKPFLLMRVPLCKAVGTNFGPCASFLFLPPCFSSLSLGGTLLGPATARALCSHPSPVARPEPYPLPIGVSRPRTNLPSWPEFACPLVHPKMEPRSSKKDLVSPSEEKYFRSASSLLKERGLTYSLQLAGHWLSSKIWEKEGEAKRFPAMLSRVALSTTYHGWSKSQYMRLVGSHHCR</sequence>
<dbReference type="HOGENOM" id="CLU_1327939_0_0_1"/>
<protein>
    <submittedName>
        <fullName evidence="1">Uncharacterized protein</fullName>
    </submittedName>
</protein>
<accession>W1PDC6</accession>
<dbReference type="AlphaFoldDB" id="W1PDC6"/>
<reference evidence="2" key="1">
    <citation type="journal article" date="2013" name="Science">
        <title>The Amborella genome and the evolution of flowering plants.</title>
        <authorList>
            <consortium name="Amborella Genome Project"/>
        </authorList>
    </citation>
    <scope>NUCLEOTIDE SEQUENCE [LARGE SCALE GENOMIC DNA]</scope>
</reference>
<organism evidence="1 2">
    <name type="scientific">Amborella trichopoda</name>
    <dbReference type="NCBI Taxonomy" id="13333"/>
    <lineage>
        <taxon>Eukaryota</taxon>
        <taxon>Viridiplantae</taxon>
        <taxon>Streptophyta</taxon>
        <taxon>Embryophyta</taxon>
        <taxon>Tracheophyta</taxon>
        <taxon>Spermatophyta</taxon>
        <taxon>Magnoliopsida</taxon>
        <taxon>Amborellales</taxon>
        <taxon>Amborellaceae</taxon>
        <taxon>Amborella</taxon>
    </lineage>
</organism>
<evidence type="ECO:0000313" key="1">
    <source>
        <dbReference type="EMBL" id="ERN05626.1"/>
    </source>
</evidence>